<evidence type="ECO:0000256" key="6">
    <source>
        <dbReference type="ARBA" id="ARBA00022454"/>
    </source>
</evidence>
<evidence type="ECO:0000256" key="4">
    <source>
        <dbReference type="ARBA" id="ARBA00006564"/>
    </source>
</evidence>
<name>A0A7I4XVK9_HAECO</name>
<feature type="region of interest" description="Disordered" evidence="11">
    <location>
        <begin position="1"/>
        <end position="47"/>
    </location>
</feature>
<evidence type="ECO:0000256" key="7">
    <source>
        <dbReference type="ARBA" id="ARBA00023125"/>
    </source>
</evidence>
<dbReference type="GO" id="GO:0030527">
    <property type="term" value="F:structural constituent of chromatin"/>
    <property type="evidence" value="ECO:0007669"/>
    <property type="project" value="InterPro"/>
</dbReference>
<dbReference type="GO" id="GO:0005634">
    <property type="term" value="C:nucleus"/>
    <property type="evidence" value="ECO:0007669"/>
    <property type="project" value="UniProtKB-SubCell"/>
</dbReference>
<dbReference type="Gene3D" id="1.10.20.10">
    <property type="entry name" value="Histone, subunit A"/>
    <property type="match status" value="1"/>
</dbReference>
<evidence type="ECO:0000256" key="8">
    <source>
        <dbReference type="ARBA" id="ARBA00023242"/>
    </source>
</evidence>
<sequence length="142" mass="16415">MSGRDKPPKDSPSSSSTPCRRKRDSTTPLPPHNQHRPVTRQSLRNQRPVLIVPPELVQRGKRSVKVHEISRASIRKLAVRAGVERLRKDVYEESLQYLETFLDDIIHDIIQYCTHAKRKVIHVEDVKNALKRRGLCVYGFDD</sequence>
<dbReference type="CDD" id="cd22912">
    <property type="entry name" value="HFD_H4"/>
    <property type="match status" value="1"/>
</dbReference>
<reference evidence="14" key="1">
    <citation type="submission" date="2020-12" db="UniProtKB">
        <authorList>
            <consortium name="WormBaseParasite"/>
        </authorList>
    </citation>
    <scope>IDENTIFICATION</scope>
    <source>
        <strain evidence="14">MHco3</strain>
    </source>
</reference>
<evidence type="ECO:0000256" key="10">
    <source>
        <dbReference type="RuleBase" id="RU000528"/>
    </source>
</evidence>
<dbReference type="InterPro" id="IPR004823">
    <property type="entry name" value="TAF_TATA-bd_Histone-like_dom"/>
</dbReference>
<dbReference type="GO" id="GO:0046982">
    <property type="term" value="F:protein heterodimerization activity"/>
    <property type="evidence" value="ECO:0007669"/>
    <property type="project" value="InterPro"/>
</dbReference>
<dbReference type="InterPro" id="IPR001951">
    <property type="entry name" value="Histone_H4"/>
</dbReference>
<dbReference type="InterPro" id="IPR009072">
    <property type="entry name" value="Histone-fold"/>
</dbReference>
<dbReference type="Proteomes" id="UP000025227">
    <property type="component" value="Unplaced"/>
</dbReference>
<evidence type="ECO:0000256" key="1">
    <source>
        <dbReference type="ARBA" id="ARBA00002001"/>
    </source>
</evidence>
<keyword evidence="7 10" id="KW-0238">DNA-binding</keyword>
<dbReference type="SMART" id="SM00803">
    <property type="entry name" value="TAF"/>
    <property type="match status" value="1"/>
</dbReference>
<comment type="similarity">
    <text evidence="4 10">Belongs to the histone H4 family.</text>
</comment>
<dbReference type="PANTHER" id="PTHR10484">
    <property type="entry name" value="HISTONE H4"/>
    <property type="match status" value="1"/>
</dbReference>
<evidence type="ECO:0000256" key="2">
    <source>
        <dbReference type="ARBA" id="ARBA00004123"/>
    </source>
</evidence>
<evidence type="ECO:0000256" key="9">
    <source>
        <dbReference type="ARBA" id="ARBA00023269"/>
    </source>
</evidence>
<dbReference type="Pfam" id="PF15511">
    <property type="entry name" value="CENP-T_C"/>
    <property type="match status" value="1"/>
</dbReference>
<evidence type="ECO:0000256" key="5">
    <source>
        <dbReference type="ARBA" id="ARBA00020836"/>
    </source>
</evidence>
<comment type="function">
    <text evidence="1 10">Core component of nucleosome. Nucleosomes wrap and compact DNA into chromatin, limiting DNA accessibility to the cellular machineries which require DNA as a template. Histones thereby play a central role in transcription regulation, DNA repair, DNA replication and chromosomal stability. DNA accessibility is regulated via a complex set of post-translational modifications of histones, also called histone code, and nucleosome remodeling.</text>
</comment>
<dbReference type="SMART" id="SM00417">
    <property type="entry name" value="H4"/>
    <property type="match status" value="1"/>
</dbReference>
<keyword evidence="6 10" id="KW-0158">Chromosome</keyword>
<evidence type="ECO:0000313" key="14">
    <source>
        <dbReference type="WBParaSite" id="HCON_00011930-00001"/>
    </source>
</evidence>
<keyword evidence="9 10" id="KW-0544">Nucleosome core</keyword>
<evidence type="ECO:0000256" key="11">
    <source>
        <dbReference type="SAM" id="MobiDB-lite"/>
    </source>
</evidence>
<dbReference type="SUPFAM" id="SSF47113">
    <property type="entry name" value="Histone-fold"/>
    <property type="match status" value="1"/>
</dbReference>
<comment type="subunit">
    <text evidence="10">The nucleosome is a histone octamer containing two molecules each of H2A, H2B, H3 and H4 assembled in one H3-H4 heterotetramer and two H2A-H2B heterodimers. The octamer wraps approximately 147 bp of DNA.</text>
</comment>
<organism evidence="13 14">
    <name type="scientific">Haemonchus contortus</name>
    <name type="common">Barber pole worm</name>
    <dbReference type="NCBI Taxonomy" id="6289"/>
    <lineage>
        <taxon>Eukaryota</taxon>
        <taxon>Metazoa</taxon>
        <taxon>Ecdysozoa</taxon>
        <taxon>Nematoda</taxon>
        <taxon>Chromadorea</taxon>
        <taxon>Rhabditida</taxon>
        <taxon>Rhabditina</taxon>
        <taxon>Rhabditomorpha</taxon>
        <taxon>Strongyloidea</taxon>
        <taxon>Trichostrongylidae</taxon>
        <taxon>Haemonchus</taxon>
    </lineage>
</organism>
<accession>A0A7I4XVK9</accession>
<proteinExistence type="inferred from homology"/>
<dbReference type="WBParaSite" id="HCON_00011930-00001">
    <property type="protein sequence ID" value="HCON_00011930-00001"/>
    <property type="gene ID" value="HCON_00011930"/>
</dbReference>
<dbReference type="InterPro" id="IPR035425">
    <property type="entry name" value="CENP-T/H4_C"/>
</dbReference>
<comment type="subcellular location">
    <subcellularLocation>
        <location evidence="3">Chromosome</location>
    </subcellularLocation>
    <subcellularLocation>
        <location evidence="2">Nucleus</location>
    </subcellularLocation>
</comment>
<dbReference type="OrthoDB" id="5820349at2759"/>
<dbReference type="GO" id="GO:0003677">
    <property type="term" value="F:DNA binding"/>
    <property type="evidence" value="ECO:0007669"/>
    <property type="project" value="UniProtKB-KW"/>
</dbReference>
<feature type="domain" description="TATA box binding protein associated factor (TAF) histone-like fold" evidence="12">
    <location>
        <begin position="67"/>
        <end position="132"/>
    </location>
</feature>
<keyword evidence="13" id="KW-1185">Reference proteome</keyword>
<evidence type="ECO:0000259" key="12">
    <source>
        <dbReference type="SMART" id="SM00803"/>
    </source>
</evidence>
<dbReference type="AlphaFoldDB" id="A0A7I4XVK9"/>
<protein>
    <recommendedName>
        <fullName evidence="5 10">Histone H4</fullName>
    </recommendedName>
</protein>
<dbReference type="OMA" id="LRYKRTT"/>
<keyword evidence="8 10" id="KW-0539">Nucleus</keyword>
<evidence type="ECO:0000313" key="13">
    <source>
        <dbReference type="Proteomes" id="UP000025227"/>
    </source>
</evidence>
<dbReference type="PRINTS" id="PR00623">
    <property type="entry name" value="HISTONEH4"/>
</dbReference>
<dbReference type="GO" id="GO:0000786">
    <property type="term" value="C:nucleosome"/>
    <property type="evidence" value="ECO:0007669"/>
    <property type="project" value="UniProtKB-KW"/>
</dbReference>
<evidence type="ECO:0000256" key="3">
    <source>
        <dbReference type="ARBA" id="ARBA00004286"/>
    </source>
</evidence>